<gene>
    <name evidence="3" type="ORF">ACFFF7_00565</name>
</gene>
<dbReference type="RefSeq" id="WP_379479421.1">
    <property type="nucleotide sequence ID" value="NZ_JBHLTL010000001.1"/>
</dbReference>
<dbReference type="SUPFAM" id="SSF55729">
    <property type="entry name" value="Acyl-CoA N-acyltransferases (Nat)"/>
    <property type="match status" value="1"/>
</dbReference>
<comment type="caution">
    <text evidence="3">The sequence shown here is derived from an EMBL/GenBank/DDBJ whole genome shotgun (WGS) entry which is preliminary data.</text>
</comment>
<feature type="region of interest" description="Disordered" evidence="1">
    <location>
        <begin position="1"/>
        <end position="20"/>
    </location>
</feature>
<feature type="domain" description="BioF2-like acetyltransferase" evidence="2">
    <location>
        <begin position="200"/>
        <end position="338"/>
    </location>
</feature>
<evidence type="ECO:0000313" key="4">
    <source>
        <dbReference type="Proteomes" id="UP001589943"/>
    </source>
</evidence>
<evidence type="ECO:0000256" key="1">
    <source>
        <dbReference type="SAM" id="MobiDB-lite"/>
    </source>
</evidence>
<dbReference type="InterPro" id="IPR038740">
    <property type="entry name" value="BioF2-like_GNAT_dom"/>
</dbReference>
<evidence type="ECO:0000313" key="3">
    <source>
        <dbReference type="EMBL" id="MFC0587898.1"/>
    </source>
</evidence>
<sequence>MASLAAKFTPEADRPATPAPAAASARALDWRALEAAGLRPQWDALAAAATEPNPFHEAWYLLPALRALDPQGSVKLLAVELDGALIGLLPLRHEARYYGRLIPQMCNWIHGNCFLGAPLVASEHRHAFWRALLDWADQQGGQSLFLHLAQIPLDGPLHGALQDVLAEQGRHAALVHREERALLSSDLSPEAYFEASLSGKKRKELRRQTARLAELGTLNFERRTDAAHLDAWIEQFLALEHSGWKGTAGSALASHHTTADLFRAALTGAAAQGRLERLTLTLGDEPIAMLVQFLAPPGAFSYKTAFDERFARFSPGVLLQRENLAILGHPGVAWCDSCASADHPMIDHIWRERRAIGRLSIAIGGPLRRALFRQIARLETRRSQRP</sequence>
<keyword evidence="4" id="KW-1185">Reference proteome</keyword>
<dbReference type="InterPro" id="IPR016181">
    <property type="entry name" value="Acyl_CoA_acyltransferase"/>
</dbReference>
<protein>
    <submittedName>
        <fullName evidence="3">GNAT family N-acetyltransferase</fullName>
    </submittedName>
</protein>
<organism evidence="3 4">
    <name type="scientific">Novosphingobium aquiterrae</name>
    <dbReference type="NCBI Taxonomy" id="624388"/>
    <lineage>
        <taxon>Bacteria</taxon>
        <taxon>Pseudomonadati</taxon>
        <taxon>Pseudomonadota</taxon>
        <taxon>Alphaproteobacteria</taxon>
        <taxon>Sphingomonadales</taxon>
        <taxon>Sphingomonadaceae</taxon>
        <taxon>Novosphingobium</taxon>
    </lineage>
</organism>
<dbReference type="Proteomes" id="UP001589943">
    <property type="component" value="Unassembled WGS sequence"/>
</dbReference>
<reference evidence="3 4" key="1">
    <citation type="submission" date="2024-09" db="EMBL/GenBank/DDBJ databases">
        <authorList>
            <person name="Sun Q."/>
            <person name="Mori K."/>
        </authorList>
    </citation>
    <scope>NUCLEOTIDE SEQUENCE [LARGE SCALE GENOMIC DNA]</scope>
    <source>
        <strain evidence="3 4">NCAIM B.02537</strain>
    </source>
</reference>
<dbReference type="Pfam" id="PF13480">
    <property type="entry name" value="Acetyltransf_6"/>
    <property type="match status" value="1"/>
</dbReference>
<evidence type="ECO:0000259" key="2">
    <source>
        <dbReference type="Pfam" id="PF13480"/>
    </source>
</evidence>
<proteinExistence type="predicted"/>
<name>A0ABV6PDJ7_9SPHN</name>
<dbReference type="EMBL" id="JBHLTL010000001">
    <property type="protein sequence ID" value="MFC0587898.1"/>
    <property type="molecule type" value="Genomic_DNA"/>
</dbReference>
<accession>A0ABV6PDJ7</accession>